<feature type="domain" description="Tyrosine-protein kinase ephrin type A/B receptor-like" evidence="2">
    <location>
        <begin position="1"/>
        <end position="38"/>
    </location>
</feature>
<name>A0AAV1ZYA9_9ARAC</name>
<organism evidence="3 4">
    <name type="scientific">Larinioides sclopetarius</name>
    <dbReference type="NCBI Taxonomy" id="280406"/>
    <lineage>
        <taxon>Eukaryota</taxon>
        <taxon>Metazoa</taxon>
        <taxon>Ecdysozoa</taxon>
        <taxon>Arthropoda</taxon>
        <taxon>Chelicerata</taxon>
        <taxon>Arachnida</taxon>
        <taxon>Araneae</taxon>
        <taxon>Araneomorphae</taxon>
        <taxon>Entelegynae</taxon>
        <taxon>Araneoidea</taxon>
        <taxon>Araneidae</taxon>
        <taxon>Larinioides</taxon>
    </lineage>
</organism>
<keyword evidence="1" id="KW-0812">Transmembrane</keyword>
<evidence type="ECO:0000259" key="2">
    <source>
        <dbReference type="Pfam" id="PF07699"/>
    </source>
</evidence>
<gene>
    <name evidence="3" type="ORF">LARSCL_LOCUS8496</name>
</gene>
<protein>
    <recommendedName>
        <fullName evidence="2">Tyrosine-protein kinase ephrin type A/B receptor-like domain-containing protein</fullName>
    </recommendedName>
</protein>
<evidence type="ECO:0000313" key="4">
    <source>
        <dbReference type="Proteomes" id="UP001497382"/>
    </source>
</evidence>
<comment type="caution">
    <text evidence="3">The sequence shown here is derived from an EMBL/GenBank/DDBJ whole genome shotgun (WGS) entry which is preliminary data.</text>
</comment>
<accession>A0AAV1ZYA9</accession>
<dbReference type="InterPro" id="IPR011641">
    <property type="entry name" value="Tyr-kin_ephrin_A/B_rcpt-like"/>
</dbReference>
<feature type="non-terminal residue" evidence="3">
    <location>
        <position position="1"/>
    </location>
</feature>
<dbReference type="Proteomes" id="UP001497382">
    <property type="component" value="Unassembled WGS sequence"/>
</dbReference>
<feature type="transmembrane region" description="Helical" evidence="1">
    <location>
        <begin position="55"/>
        <end position="81"/>
    </location>
</feature>
<proteinExistence type="predicted"/>
<dbReference type="Pfam" id="PF07699">
    <property type="entry name" value="Ephrin_rec_like"/>
    <property type="match status" value="1"/>
</dbReference>
<evidence type="ECO:0000313" key="3">
    <source>
        <dbReference type="EMBL" id="CAL1276191.1"/>
    </source>
</evidence>
<sequence length="90" mass="9942">CNLCPIDFYNNKEAADSCNPCPEAKKTLAEGADTADLCVYLDTSGRPVSTLSTKLLVIGICAAIFIVAAWILIGLYLYWWYMGKTFKKPK</sequence>
<dbReference type="Gene3D" id="2.10.50.10">
    <property type="entry name" value="Tumor Necrosis Factor Receptor, subunit A, domain 2"/>
    <property type="match status" value="1"/>
</dbReference>
<dbReference type="AlphaFoldDB" id="A0AAV1ZYA9"/>
<dbReference type="EMBL" id="CAXIEN010000091">
    <property type="protein sequence ID" value="CAL1276191.1"/>
    <property type="molecule type" value="Genomic_DNA"/>
</dbReference>
<reference evidence="3 4" key="1">
    <citation type="submission" date="2024-04" db="EMBL/GenBank/DDBJ databases">
        <authorList>
            <person name="Rising A."/>
            <person name="Reimegard J."/>
            <person name="Sonavane S."/>
            <person name="Akerstrom W."/>
            <person name="Nylinder S."/>
            <person name="Hedman E."/>
            <person name="Kallberg Y."/>
        </authorList>
    </citation>
    <scope>NUCLEOTIDE SEQUENCE [LARGE SCALE GENOMIC DNA]</scope>
</reference>
<keyword evidence="4" id="KW-1185">Reference proteome</keyword>
<keyword evidence="1" id="KW-1133">Transmembrane helix</keyword>
<keyword evidence="1" id="KW-0472">Membrane</keyword>
<feature type="non-terminal residue" evidence="3">
    <location>
        <position position="90"/>
    </location>
</feature>
<evidence type="ECO:0000256" key="1">
    <source>
        <dbReference type="SAM" id="Phobius"/>
    </source>
</evidence>